<protein>
    <submittedName>
        <fullName evidence="2">Uncharacterized protein</fullName>
    </submittedName>
</protein>
<evidence type="ECO:0000256" key="1">
    <source>
        <dbReference type="SAM" id="Phobius"/>
    </source>
</evidence>
<dbReference type="Proteomes" id="UP000245080">
    <property type="component" value="Unassembled WGS sequence"/>
</dbReference>
<sequence>MKKWYRLGFSSLLILVTGLIFLMGPAAIAHGQMQPEPIHQQAFHRAHKDQLIVTPDGRLISPKDQHEQPQKLDVKKPQARPKVVTESYIPKNNWQLVDLSTGAYTWPVQVALYTFVIATISLVAWILYRVG</sequence>
<keyword evidence="1" id="KW-0812">Transmembrane</keyword>
<reference evidence="2 3" key="1">
    <citation type="journal article" date="2018" name="Int. J. Syst. Evol. Microbiol.">
        <title>Lactobacillus bambusae sp. nov., isolated from a traditional fermented Ma-bamboo shoots of Taiwan.</title>
        <authorList>
            <person name="Wang L.-T."/>
        </authorList>
    </citation>
    <scope>NUCLEOTIDE SEQUENCE [LARGE SCALE GENOMIC DNA]</scope>
    <source>
        <strain evidence="2 3">BS-W1</strain>
    </source>
</reference>
<proteinExistence type="predicted"/>
<name>A0A2V1MXV2_9LACO</name>
<feature type="transmembrane region" description="Helical" evidence="1">
    <location>
        <begin position="110"/>
        <end position="128"/>
    </location>
</feature>
<evidence type="ECO:0000313" key="2">
    <source>
        <dbReference type="EMBL" id="PWF99828.1"/>
    </source>
</evidence>
<dbReference type="RefSeq" id="WP_109250682.1">
    <property type="nucleotide sequence ID" value="NZ_QCXQ01000003.1"/>
</dbReference>
<gene>
    <name evidence="2" type="ORF">DCM90_07145</name>
</gene>
<comment type="caution">
    <text evidence="2">The sequence shown here is derived from an EMBL/GenBank/DDBJ whole genome shotgun (WGS) entry which is preliminary data.</text>
</comment>
<keyword evidence="3" id="KW-1185">Reference proteome</keyword>
<accession>A0A2V1MXV2</accession>
<keyword evidence="1" id="KW-0472">Membrane</keyword>
<dbReference type="AlphaFoldDB" id="A0A2V1MXV2"/>
<keyword evidence="1" id="KW-1133">Transmembrane helix</keyword>
<evidence type="ECO:0000313" key="3">
    <source>
        <dbReference type="Proteomes" id="UP000245080"/>
    </source>
</evidence>
<dbReference type="EMBL" id="QCXQ01000003">
    <property type="protein sequence ID" value="PWF99828.1"/>
    <property type="molecule type" value="Genomic_DNA"/>
</dbReference>
<organism evidence="2 3">
    <name type="scientific">Levilactobacillus bambusae</name>
    <dbReference type="NCBI Taxonomy" id="2024736"/>
    <lineage>
        <taxon>Bacteria</taxon>
        <taxon>Bacillati</taxon>
        <taxon>Bacillota</taxon>
        <taxon>Bacilli</taxon>
        <taxon>Lactobacillales</taxon>
        <taxon>Lactobacillaceae</taxon>
        <taxon>Levilactobacillus</taxon>
    </lineage>
</organism>